<feature type="transmembrane region" description="Helical" evidence="6">
    <location>
        <begin position="316"/>
        <end position="336"/>
    </location>
</feature>
<dbReference type="InterPro" id="IPR020846">
    <property type="entry name" value="MFS_dom"/>
</dbReference>
<feature type="transmembrane region" description="Helical" evidence="6">
    <location>
        <begin position="241"/>
        <end position="260"/>
    </location>
</feature>
<feature type="transmembrane region" description="Helical" evidence="6">
    <location>
        <begin position="201"/>
        <end position="221"/>
    </location>
</feature>
<name>A0A8E2J8S8_9PEZI</name>
<evidence type="ECO:0000259" key="7">
    <source>
        <dbReference type="PROSITE" id="PS50850"/>
    </source>
</evidence>
<dbReference type="FunFam" id="1.20.1250.20:FF:000196">
    <property type="entry name" value="MFS toxin efflux pump (AflT)"/>
    <property type="match status" value="1"/>
</dbReference>
<keyword evidence="3 6" id="KW-1133">Transmembrane helix</keyword>
<comment type="subcellular location">
    <subcellularLocation>
        <location evidence="1">Membrane</location>
        <topology evidence="1">Multi-pass membrane protein</topology>
    </subcellularLocation>
</comment>
<accession>A0A8E2J8S8</accession>
<feature type="transmembrane region" description="Helical" evidence="6">
    <location>
        <begin position="272"/>
        <end position="295"/>
    </location>
</feature>
<evidence type="ECO:0000256" key="5">
    <source>
        <dbReference type="SAM" id="MobiDB-lite"/>
    </source>
</evidence>
<feature type="transmembrane region" description="Helical" evidence="6">
    <location>
        <begin position="348"/>
        <end position="368"/>
    </location>
</feature>
<dbReference type="Gene3D" id="1.20.1250.20">
    <property type="entry name" value="MFS general substrate transporter like domains"/>
    <property type="match status" value="2"/>
</dbReference>
<evidence type="ECO:0000256" key="4">
    <source>
        <dbReference type="ARBA" id="ARBA00023136"/>
    </source>
</evidence>
<feature type="transmembrane region" description="Helical" evidence="6">
    <location>
        <begin position="375"/>
        <end position="394"/>
    </location>
</feature>
<dbReference type="GO" id="GO:0022857">
    <property type="term" value="F:transmembrane transporter activity"/>
    <property type="evidence" value="ECO:0007669"/>
    <property type="project" value="InterPro"/>
</dbReference>
<feature type="compositionally biased region" description="Basic and acidic residues" evidence="5">
    <location>
        <begin position="557"/>
        <end position="600"/>
    </location>
</feature>
<dbReference type="PANTHER" id="PTHR23501:SF199">
    <property type="entry name" value="MFS EFFLUX TRANSPORTER INPD-RELATED"/>
    <property type="match status" value="1"/>
</dbReference>
<feature type="transmembrane region" description="Helical" evidence="6">
    <location>
        <begin position="111"/>
        <end position="130"/>
    </location>
</feature>
<dbReference type="SUPFAM" id="SSF103473">
    <property type="entry name" value="MFS general substrate transporter"/>
    <property type="match status" value="1"/>
</dbReference>
<gene>
    <name evidence="8" type="ORF">K432DRAFT_364639</name>
</gene>
<feature type="region of interest" description="Disordered" evidence="5">
    <location>
        <begin position="545"/>
        <end position="608"/>
    </location>
</feature>
<dbReference type="GO" id="GO:0005886">
    <property type="term" value="C:plasma membrane"/>
    <property type="evidence" value="ECO:0007669"/>
    <property type="project" value="TreeGrafter"/>
</dbReference>
<dbReference type="InterPro" id="IPR036259">
    <property type="entry name" value="MFS_trans_sf"/>
</dbReference>
<feature type="transmembrane region" description="Helical" evidence="6">
    <location>
        <begin position="44"/>
        <end position="69"/>
    </location>
</feature>
<organism evidence="8 9">
    <name type="scientific">Lepidopterella palustris CBS 459.81</name>
    <dbReference type="NCBI Taxonomy" id="1314670"/>
    <lineage>
        <taxon>Eukaryota</taxon>
        <taxon>Fungi</taxon>
        <taxon>Dikarya</taxon>
        <taxon>Ascomycota</taxon>
        <taxon>Pezizomycotina</taxon>
        <taxon>Dothideomycetes</taxon>
        <taxon>Pleosporomycetidae</taxon>
        <taxon>Mytilinidiales</taxon>
        <taxon>Argynnaceae</taxon>
        <taxon>Lepidopterella</taxon>
    </lineage>
</organism>
<keyword evidence="4 6" id="KW-0472">Membrane</keyword>
<dbReference type="PANTHER" id="PTHR23501">
    <property type="entry name" value="MAJOR FACILITATOR SUPERFAMILY"/>
    <property type="match status" value="1"/>
</dbReference>
<feature type="transmembrane region" description="Helical" evidence="6">
    <location>
        <begin position="510"/>
        <end position="532"/>
    </location>
</feature>
<dbReference type="InterPro" id="IPR011701">
    <property type="entry name" value="MFS"/>
</dbReference>
<evidence type="ECO:0000313" key="9">
    <source>
        <dbReference type="Proteomes" id="UP000250266"/>
    </source>
</evidence>
<proteinExistence type="predicted"/>
<dbReference type="Pfam" id="PF07690">
    <property type="entry name" value="MFS_1"/>
    <property type="match status" value="1"/>
</dbReference>
<feature type="transmembrane region" description="Helical" evidence="6">
    <location>
        <begin position="406"/>
        <end position="431"/>
    </location>
</feature>
<feature type="compositionally biased region" description="Low complexity" evidence="5">
    <location>
        <begin position="10"/>
        <end position="21"/>
    </location>
</feature>
<evidence type="ECO:0000256" key="6">
    <source>
        <dbReference type="SAM" id="Phobius"/>
    </source>
</evidence>
<keyword evidence="2 6" id="KW-0812">Transmembrane</keyword>
<evidence type="ECO:0000256" key="1">
    <source>
        <dbReference type="ARBA" id="ARBA00004141"/>
    </source>
</evidence>
<feature type="transmembrane region" description="Helical" evidence="6">
    <location>
        <begin position="168"/>
        <end position="189"/>
    </location>
</feature>
<feature type="transmembrane region" description="Helical" evidence="6">
    <location>
        <begin position="136"/>
        <end position="161"/>
    </location>
</feature>
<keyword evidence="9" id="KW-1185">Reference proteome</keyword>
<evidence type="ECO:0000313" key="8">
    <source>
        <dbReference type="EMBL" id="OCK73619.1"/>
    </source>
</evidence>
<dbReference type="CDD" id="cd17502">
    <property type="entry name" value="MFS_Azr1_MDR_like"/>
    <property type="match status" value="1"/>
</dbReference>
<feature type="domain" description="Major facilitator superfamily (MFS) profile" evidence="7">
    <location>
        <begin position="46"/>
        <end position="488"/>
    </location>
</feature>
<dbReference type="AlphaFoldDB" id="A0A8E2J8S8"/>
<dbReference type="Proteomes" id="UP000250266">
    <property type="component" value="Unassembled WGS sequence"/>
</dbReference>
<evidence type="ECO:0000256" key="3">
    <source>
        <dbReference type="ARBA" id="ARBA00022989"/>
    </source>
</evidence>
<sequence length="608" mass="65216">MGPSDHENSRTSPPSSTSQESHSNKEKAIEVEEREKYPTWKFTLPVLSSLWVVLFLVALDGTVISTAVPSITSQFHSVDNVGWYSSIYTMTRCAFILFWSKLYSFYNPKWVLISATTLFEIGSALCGSAPTSPVLILGRAVAGVGAAGIFTGSLVAVNYMFPLEKRPIIMAILGVNFRLSTILGPLIGGVLTDKLSWRWCFYINLPFGNAGLLMLLFLLNLPSPMAADGGPMPLRQQLLKLDPLGFITFVPSIISLLLALEWGGTTYAWSNPIMIVLLVIFAFLFACFVAVQLWLKESGTVPPRIARQRSIACAMWYSVANGGAVTTVAYYLPMWFQVIEGTSATESGVSVLPNAVATIIGALATGVLTSRIGYYAPFMISSSVFMAVGSGLLTTLSPVTPSSKRILYQIVCGLGAGGGSAQANVAVLAVLEDKKDAAVGQGLILFGNLLGSAVFIAVGQNIFSTLLLQDIKTVPGLNYNKVLDAGATGLRSLGLSGNSLQLVLDAYNRAITSIFFVTVGLACSQLLGTAGMEWKSVKKNERNKKTEMGAAVLGGEDMNKEGVTDLDKKDGHDTHFEDNEHSGPDVDRELGSKKLEHDQRNQPAAPTA</sequence>
<reference evidence="8 9" key="1">
    <citation type="journal article" date="2016" name="Nat. Commun.">
        <title>Ectomycorrhizal ecology is imprinted in the genome of the dominant symbiotic fungus Cenococcum geophilum.</title>
        <authorList>
            <consortium name="DOE Joint Genome Institute"/>
            <person name="Peter M."/>
            <person name="Kohler A."/>
            <person name="Ohm R.A."/>
            <person name="Kuo A."/>
            <person name="Krutzmann J."/>
            <person name="Morin E."/>
            <person name="Arend M."/>
            <person name="Barry K.W."/>
            <person name="Binder M."/>
            <person name="Choi C."/>
            <person name="Clum A."/>
            <person name="Copeland A."/>
            <person name="Grisel N."/>
            <person name="Haridas S."/>
            <person name="Kipfer T."/>
            <person name="LaButti K."/>
            <person name="Lindquist E."/>
            <person name="Lipzen A."/>
            <person name="Maire R."/>
            <person name="Meier B."/>
            <person name="Mihaltcheva S."/>
            <person name="Molinier V."/>
            <person name="Murat C."/>
            <person name="Poggeler S."/>
            <person name="Quandt C.A."/>
            <person name="Sperisen C."/>
            <person name="Tritt A."/>
            <person name="Tisserant E."/>
            <person name="Crous P.W."/>
            <person name="Henrissat B."/>
            <person name="Nehls U."/>
            <person name="Egli S."/>
            <person name="Spatafora J.W."/>
            <person name="Grigoriev I.V."/>
            <person name="Martin F.M."/>
        </authorList>
    </citation>
    <scope>NUCLEOTIDE SEQUENCE [LARGE SCALE GENOMIC DNA]</scope>
    <source>
        <strain evidence="8 9">CBS 459.81</strain>
    </source>
</reference>
<protein>
    <submittedName>
        <fullName evidence="8">MFS general substrate transporter</fullName>
    </submittedName>
</protein>
<dbReference type="PROSITE" id="PS50850">
    <property type="entry name" value="MFS"/>
    <property type="match status" value="1"/>
</dbReference>
<feature type="transmembrane region" description="Helical" evidence="6">
    <location>
        <begin position="81"/>
        <end position="99"/>
    </location>
</feature>
<feature type="region of interest" description="Disordered" evidence="5">
    <location>
        <begin position="1"/>
        <end position="29"/>
    </location>
</feature>
<dbReference type="EMBL" id="KV745704">
    <property type="protein sequence ID" value="OCK73619.1"/>
    <property type="molecule type" value="Genomic_DNA"/>
</dbReference>
<feature type="transmembrane region" description="Helical" evidence="6">
    <location>
        <begin position="443"/>
        <end position="463"/>
    </location>
</feature>
<evidence type="ECO:0000256" key="2">
    <source>
        <dbReference type="ARBA" id="ARBA00022692"/>
    </source>
</evidence>
<dbReference type="OrthoDB" id="10021397at2759"/>